<organism evidence="6 7">
    <name type="scientific">Streptomyces albus (strain ATCC 21838 / DSM 41398 / FERM P-419 / JCM 4703 / NBRC 107858)</name>
    <dbReference type="NCBI Taxonomy" id="1081613"/>
    <lineage>
        <taxon>Bacteria</taxon>
        <taxon>Bacillati</taxon>
        <taxon>Actinomycetota</taxon>
        <taxon>Actinomycetes</taxon>
        <taxon>Kitasatosporales</taxon>
        <taxon>Streptomycetaceae</taxon>
        <taxon>Streptomyces</taxon>
    </lineage>
</organism>
<name>A0A0B5EM42_STRA4</name>
<dbReference type="Gene3D" id="1.10.357.10">
    <property type="entry name" value="Tetracycline Repressor, domain 2"/>
    <property type="match status" value="1"/>
</dbReference>
<reference evidence="6 7" key="1">
    <citation type="submission" date="2015-01" db="EMBL/GenBank/DDBJ databases">
        <title>Enhanced salinomycin production by adjusting the supply of polyketide extender units in Streptomyce albus DSM 41398.</title>
        <authorList>
            <person name="Lu C."/>
        </authorList>
    </citation>
    <scope>NUCLEOTIDE SEQUENCE [LARGE SCALE GENOMIC DNA]</scope>
    <source>
        <strain evidence="7">ATCC 21838 / DSM 41398 / FERM P-419 / JCM 4703 / NBRC 107858</strain>
    </source>
</reference>
<protein>
    <submittedName>
        <fullName evidence="6">TetR family transcriptional regulator</fullName>
    </submittedName>
</protein>
<sequence>MRANGKLRKDSQQFRERLVDGAGELLAERGTRFSLPDLARHTGVSTATVYRHFENIGEVHQAFAERTLTELIDRLALAVSSASGSREMLSRACRTWVALGAGWGKAATYMRRPEGVLERYHANDESIGRLFGVLRGVLDALAAEGEIPEQDHDYALLLWVTLFDERVFIDLLDSTNWSVSQIASVLESSLIGALRNRPQ</sequence>
<evidence type="ECO:0000256" key="3">
    <source>
        <dbReference type="ARBA" id="ARBA00023163"/>
    </source>
</evidence>
<keyword evidence="3" id="KW-0804">Transcription</keyword>
<feature type="domain" description="HTH tetR-type" evidence="5">
    <location>
        <begin position="12"/>
        <end position="71"/>
    </location>
</feature>
<evidence type="ECO:0000313" key="6">
    <source>
        <dbReference type="EMBL" id="AJE80415.1"/>
    </source>
</evidence>
<evidence type="ECO:0000256" key="4">
    <source>
        <dbReference type="PROSITE-ProRule" id="PRU00335"/>
    </source>
</evidence>
<dbReference type="KEGG" id="sals:SLNWT_0039"/>
<accession>A0A0B5EM42</accession>
<gene>
    <name evidence="6" type="ORF">SLNWT_0039</name>
</gene>
<dbReference type="InterPro" id="IPR050109">
    <property type="entry name" value="HTH-type_TetR-like_transc_reg"/>
</dbReference>
<dbReference type="SUPFAM" id="SSF46689">
    <property type="entry name" value="Homeodomain-like"/>
    <property type="match status" value="1"/>
</dbReference>
<proteinExistence type="predicted"/>
<dbReference type="EMBL" id="CP010519">
    <property type="protein sequence ID" value="AJE80415.1"/>
    <property type="molecule type" value="Genomic_DNA"/>
</dbReference>
<dbReference type="PRINTS" id="PR00455">
    <property type="entry name" value="HTHTETR"/>
</dbReference>
<dbReference type="GO" id="GO:0003700">
    <property type="term" value="F:DNA-binding transcription factor activity"/>
    <property type="evidence" value="ECO:0007669"/>
    <property type="project" value="TreeGrafter"/>
</dbReference>
<evidence type="ECO:0000256" key="1">
    <source>
        <dbReference type="ARBA" id="ARBA00023015"/>
    </source>
</evidence>
<dbReference type="InterPro" id="IPR009057">
    <property type="entry name" value="Homeodomain-like_sf"/>
</dbReference>
<keyword evidence="2 4" id="KW-0238">DNA-binding</keyword>
<keyword evidence="1" id="KW-0805">Transcription regulation</keyword>
<dbReference type="Pfam" id="PF00440">
    <property type="entry name" value="TetR_N"/>
    <property type="match status" value="1"/>
</dbReference>
<feature type="DNA-binding region" description="H-T-H motif" evidence="4">
    <location>
        <begin position="34"/>
        <end position="53"/>
    </location>
</feature>
<dbReference type="PANTHER" id="PTHR30055">
    <property type="entry name" value="HTH-TYPE TRANSCRIPTIONAL REGULATOR RUTR"/>
    <property type="match status" value="1"/>
</dbReference>
<dbReference type="PANTHER" id="PTHR30055:SF151">
    <property type="entry name" value="TRANSCRIPTIONAL REGULATORY PROTEIN"/>
    <property type="match status" value="1"/>
</dbReference>
<dbReference type="InterPro" id="IPR001647">
    <property type="entry name" value="HTH_TetR"/>
</dbReference>
<dbReference type="AlphaFoldDB" id="A0A0B5EM42"/>
<evidence type="ECO:0000313" key="7">
    <source>
        <dbReference type="Proteomes" id="UP000031523"/>
    </source>
</evidence>
<evidence type="ECO:0000259" key="5">
    <source>
        <dbReference type="PROSITE" id="PS50977"/>
    </source>
</evidence>
<dbReference type="PROSITE" id="PS50977">
    <property type="entry name" value="HTH_TETR_2"/>
    <property type="match status" value="1"/>
</dbReference>
<evidence type="ECO:0000256" key="2">
    <source>
        <dbReference type="ARBA" id="ARBA00023125"/>
    </source>
</evidence>
<dbReference type="Proteomes" id="UP000031523">
    <property type="component" value="Chromosome"/>
</dbReference>
<dbReference type="GO" id="GO:0000976">
    <property type="term" value="F:transcription cis-regulatory region binding"/>
    <property type="evidence" value="ECO:0007669"/>
    <property type="project" value="TreeGrafter"/>
</dbReference>
<keyword evidence="7" id="KW-1185">Reference proteome</keyword>